<protein>
    <submittedName>
        <fullName evidence="1">Uncharacterized protein</fullName>
    </submittedName>
</protein>
<dbReference type="EMBL" id="HG992338">
    <property type="protein sequence ID" value="CAE6816113.1"/>
    <property type="molecule type" value="Genomic_DNA"/>
</dbReference>
<dbReference type="EMBL" id="HG992338">
    <property type="protein sequence ID" value="CAE6816143.1"/>
    <property type="molecule type" value="Genomic_DNA"/>
</dbReference>
<keyword evidence="2" id="KW-1185">Reference proteome</keyword>
<dbReference type="Proteomes" id="UP000835287">
    <property type="component" value="Chromosome"/>
</dbReference>
<proteinExistence type="predicted"/>
<evidence type="ECO:0000313" key="1">
    <source>
        <dbReference type="EMBL" id="CAE6816143.1"/>
    </source>
</evidence>
<organism evidence="1 2">
    <name type="scientific">Xanthomonas arboricola pv. corylina</name>
    <dbReference type="NCBI Taxonomy" id="487821"/>
    <lineage>
        <taxon>Bacteria</taxon>
        <taxon>Pseudomonadati</taxon>
        <taxon>Pseudomonadota</taxon>
        <taxon>Gammaproteobacteria</taxon>
        <taxon>Lysobacterales</taxon>
        <taxon>Lysobacteraceae</taxon>
        <taxon>Xanthomonas</taxon>
    </lineage>
</organism>
<sequence>MFASLDTAASQLLALGVTVFEVLPANYARAPKIYRRGRPDALKALDKLQRQAKPAKPAKTPTGTAAVATVAKRSCPAIGLS</sequence>
<accession>A0ABM8SL05</accession>
<evidence type="ECO:0000313" key="2">
    <source>
        <dbReference type="Proteomes" id="UP000835287"/>
    </source>
</evidence>
<gene>
    <name evidence="1" type="ORF">XAC301_32520</name>
</gene>
<reference evidence="1 2" key="1">
    <citation type="submission" date="2021-02" db="EMBL/GenBank/DDBJ databases">
        <authorList>
            <person name="Pothier F. J."/>
        </authorList>
    </citation>
    <scope>NUCLEOTIDE SEQUENCE [LARGE SCALE GENOMIC DNA]</scope>
    <source>
        <strain evidence="1 2">301</strain>
    </source>
</reference>
<name>A0ABM8SL05_9XANT</name>